<gene>
    <name evidence="1" type="ordered locus">CHY_0142</name>
</gene>
<accession>Q3AFS0</accession>
<protein>
    <submittedName>
        <fullName evidence="1">Uncharacterized protein</fullName>
    </submittedName>
</protein>
<organism evidence="1 2">
    <name type="scientific">Carboxydothermus hydrogenoformans (strain ATCC BAA-161 / DSM 6008 / Z-2901)</name>
    <dbReference type="NCBI Taxonomy" id="246194"/>
    <lineage>
        <taxon>Bacteria</taxon>
        <taxon>Bacillati</taxon>
        <taxon>Bacillota</taxon>
        <taxon>Clostridia</taxon>
        <taxon>Thermoanaerobacterales</taxon>
        <taxon>Thermoanaerobacteraceae</taxon>
        <taxon>Carboxydothermus</taxon>
    </lineage>
</organism>
<dbReference type="EMBL" id="CP000141">
    <property type="protein sequence ID" value="ABB15682.1"/>
    <property type="molecule type" value="Genomic_DNA"/>
</dbReference>
<dbReference type="Proteomes" id="UP000002706">
    <property type="component" value="Chromosome"/>
</dbReference>
<name>Q3AFS0_CARHZ</name>
<reference evidence="1 2" key="1">
    <citation type="journal article" date="2005" name="PLoS Genet.">
        <title>Life in hot carbon monoxide: the complete genome sequence of Carboxydothermus hydrogenoformans Z-2901.</title>
        <authorList>
            <person name="Wu M."/>
            <person name="Ren Q."/>
            <person name="Durkin A.S."/>
            <person name="Daugherty S.C."/>
            <person name="Brinkac L.M."/>
            <person name="Dodson R.J."/>
            <person name="Madupu R."/>
            <person name="Sullivan S.A."/>
            <person name="Kolonay J.F."/>
            <person name="Haft D.H."/>
            <person name="Nelson W.C."/>
            <person name="Tallon L.J."/>
            <person name="Jones K.M."/>
            <person name="Ulrich L.E."/>
            <person name="Gonzalez J.M."/>
            <person name="Zhulin I.B."/>
            <person name="Robb F.T."/>
            <person name="Eisen J.A."/>
        </authorList>
    </citation>
    <scope>NUCLEOTIDE SEQUENCE [LARGE SCALE GENOMIC DNA]</scope>
    <source>
        <strain evidence="2">ATCC BAA-161 / DSM 6008 / Z-2901</strain>
    </source>
</reference>
<evidence type="ECO:0000313" key="1">
    <source>
        <dbReference type="EMBL" id="ABB15682.1"/>
    </source>
</evidence>
<proteinExistence type="predicted"/>
<keyword evidence="2" id="KW-1185">Reference proteome</keyword>
<dbReference type="HOGENOM" id="CLU_3402730_0_0_9"/>
<sequence length="30" mass="3607">MEIRKQKIIILTQKSVVVKGRLGKRRFFSF</sequence>
<dbReference type="AlphaFoldDB" id="Q3AFS0"/>
<evidence type="ECO:0000313" key="2">
    <source>
        <dbReference type="Proteomes" id="UP000002706"/>
    </source>
</evidence>
<dbReference type="InParanoid" id="Q3AFS0"/>
<dbReference type="KEGG" id="chy:CHY_0142"/>
<dbReference type="STRING" id="246194.CHY_0142"/>